<dbReference type="RefSeq" id="WP_187301528.1">
    <property type="nucleotide sequence ID" value="NZ_JACRYT010000001.1"/>
</dbReference>
<dbReference type="InterPro" id="IPR005659">
    <property type="entry name" value="Chemorcpt_Glu_NH3ase_CheD"/>
</dbReference>
<dbReference type="InterPro" id="IPR011324">
    <property type="entry name" value="Cytotoxic_necrot_fac-like_cat"/>
</dbReference>
<comment type="caution">
    <text evidence="4">The sequence shown here is derived from an EMBL/GenBank/DDBJ whole genome shotgun (WGS) entry which is preliminary data.</text>
</comment>
<dbReference type="EMBL" id="JACRYT010000001">
    <property type="protein sequence ID" value="MBC6678330.1"/>
    <property type="molecule type" value="Genomic_DNA"/>
</dbReference>
<dbReference type="PROSITE" id="PS51257">
    <property type="entry name" value="PROKAR_LIPOPROTEIN"/>
    <property type="match status" value="1"/>
</dbReference>
<protein>
    <recommendedName>
        <fullName evidence="3">Probable chemoreceptor glutamine deamidase CheD</fullName>
        <ecNumber evidence="3">3.5.1.44</ecNumber>
    </recommendedName>
</protein>
<evidence type="ECO:0000313" key="5">
    <source>
        <dbReference type="Proteomes" id="UP000602647"/>
    </source>
</evidence>
<dbReference type="AlphaFoldDB" id="A0A923NI63"/>
<name>A0A923NI63_9FIRM</name>
<dbReference type="GO" id="GO:0050568">
    <property type="term" value="F:protein-glutamine glutaminase activity"/>
    <property type="evidence" value="ECO:0007669"/>
    <property type="project" value="UniProtKB-UniRule"/>
</dbReference>
<organism evidence="4 5">
    <name type="scientific">Zhenpiania hominis</name>
    <dbReference type="NCBI Taxonomy" id="2763644"/>
    <lineage>
        <taxon>Bacteria</taxon>
        <taxon>Bacillati</taxon>
        <taxon>Bacillota</taxon>
        <taxon>Clostridia</taxon>
        <taxon>Peptostreptococcales</taxon>
        <taxon>Anaerovoracaceae</taxon>
        <taxon>Zhenpiania</taxon>
    </lineage>
</organism>
<keyword evidence="5" id="KW-1185">Reference proteome</keyword>
<evidence type="ECO:0000313" key="4">
    <source>
        <dbReference type="EMBL" id="MBC6678330.1"/>
    </source>
</evidence>
<dbReference type="Proteomes" id="UP000602647">
    <property type="component" value="Unassembled WGS sequence"/>
</dbReference>
<reference evidence="4" key="1">
    <citation type="submission" date="2020-08" db="EMBL/GenBank/DDBJ databases">
        <title>Genome public.</title>
        <authorList>
            <person name="Liu C."/>
            <person name="Sun Q."/>
        </authorList>
    </citation>
    <scope>NUCLEOTIDE SEQUENCE</scope>
    <source>
        <strain evidence="4">BX12</strain>
    </source>
</reference>
<dbReference type="InterPro" id="IPR038592">
    <property type="entry name" value="CheD-like_sf"/>
</dbReference>
<keyword evidence="1 3" id="KW-0145">Chemotaxis</keyword>
<dbReference type="PANTHER" id="PTHR35147">
    <property type="entry name" value="CHEMORECEPTOR GLUTAMINE DEAMIDASE CHED-RELATED"/>
    <property type="match status" value="1"/>
</dbReference>
<dbReference type="EC" id="3.5.1.44" evidence="3"/>
<keyword evidence="2 3" id="KW-0378">Hydrolase</keyword>
<evidence type="ECO:0000256" key="3">
    <source>
        <dbReference type="HAMAP-Rule" id="MF_01440"/>
    </source>
</evidence>
<dbReference type="Pfam" id="PF03975">
    <property type="entry name" value="CheD"/>
    <property type="match status" value="1"/>
</dbReference>
<dbReference type="HAMAP" id="MF_01440">
    <property type="entry name" value="CheD"/>
    <property type="match status" value="1"/>
</dbReference>
<sequence length="161" mass="17261">MTAKEIKIGIADMKIARQDGILITHALGSCVGITLYDPQIRLGALIHIMLPEAGNTAVSNPYKFADSGIRETLRKLAVFGASKHRFICKIAGGAQMFAINGGGGIGNIGQRNIASVKRILQGERIRISGEDVGSNYARTMLLDVKTGMVKVRTIGKKEVIL</sequence>
<dbReference type="SUPFAM" id="SSF64438">
    <property type="entry name" value="CNF1/YfiH-like putative cysteine hydrolases"/>
    <property type="match status" value="1"/>
</dbReference>
<comment type="similarity">
    <text evidence="3">Belongs to the CheD family.</text>
</comment>
<accession>A0A923NI63</accession>
<dbReference type="CDD" id="cd16352">
    <property type="entry name" value="CheD"/>
    <property type="match status" value="1"/>
</dbReference>
<dbReference type="PANTHER" id="PTHR35147:SF1">
    <property type="entry name" value="CHEMORECEPTOR GLUTAMINE DEAMIDASE CHED-RELATED"/>
    <property type="match status" value="1"/>
</dbReference>
<comment type="catalytic activity">
    <reaction evidence="3">
        <text>L-glutaminyl-[protein] + H2O = L-glutamyl-[protein] + NH4(+)</text>
        <dbReference type="Rhea" id="RHEA:16441"/>
        <dbReference type="Rhea" id="RHEA-COMP:10207"/>
        <dbReference type="Rhea" id="RHEA-COMP:10208"/>
        <dbReference type="ChEBI" id="CHEBI:15377"/>
        <dbReference type="ChEBI" id="CHEBI:28938"/>
        <dbReference type="ChEBI" id="CHEBI:29973"/>
        <dbReference type="ChEBI" id="CHEBI:30011"/>
        <dbReference type="EC" id="3.5.1.44"/>
    </reaction>
</comment>
<gene>
    <name evidence="3" type="primary">cheD</name>
    <name evidence="4" type="ORF">H9L42_00600</name>
</gene>
<dbReference type="GO" id="GO:0006935">
    <property type="term" value="P:chemotaxis"/>
    <property type="evidence" value="ECO:0007669"/>
    <property type="project" value="UniProtKB-UniRule"/>
</dbReference>
<proteinExistence type="inferred from homology"/>
<evidence type="ECO:0000256" key="1">
    <source>
        <dbReference type="ARBA" id="ARBA00022500"/>
    </source>
</evidence>
<evidence type="ECO:0000256" key="2">
    <source>
        <dbReference type="ARBA" id="ARBA00022801"/>
    </source>
</evidence>
<dbReference type="Gene3D" id="3.30.1330.200">
    <property type="match status" value="1"/>
</dbReference>
<comment type="function">
    <text evidence="3">Probably deamidates glutamine residues to glutamate on methyl-accepting chemotaxis receptors (MCPs), playing an important role in chemotaxis.</text>
</comment>